<keyword evidence="1 5" id="KW-0489">Methyltransferase</keyword>
<organism evidence="5">
    <name type="scientific">Aggregicoccus edonensis</name>
    <dbReference type="NCBI Taxonomy" id="1450165"/>
    <lineage>
        <taxon>Bacteria</taxon>
        <taxon>Pseudomonadati</taxon>
        <taxon>Myxococcota</taxon>
        <taxon>Myxococcia</taxon>
        <taxon>Myxococcales</taxon>
        <taxon>Cystobacterineae</taxon>
        <taxon>Myxococcaceae</taxon>
        <taxon>Aggregicoccus</taxon>
    </lineage>
</organism>
<evidence type="ECO:0000259" key="4">
    <source>
        <dbReference type="Pfam" id="PF08100"/>
    </source>
</evidence>
<sequence length="346" mass="37902">MRLGLKADNLLERLAGWFNLAPQPVAQAFYGMMASRTLMAGTRLGVYAALADGPATVEALAARLKLSPEGAKALLEALVACEALERKRGRYSLAPRAKRWLDPRSPTYVGAFLEFNYAQWDWWGRLEDVVKSGQAEDIHGFAPDDPRWRDYIHAMHQLARLAAPEVAAAIPLPRGARRVLDLGGGHGWFSAELCRKHRGLTATVMDLEGSARVGREIIAQAGLSHVVRHEVGNFLTAELGGPYDAVLLFQVLHHLAPAQNVALLRRARAALGRKGTLAVMEYLREDVEEPSSAAPLLGLHYYLTSRAAAYSPAELEGFLGDAGFTIVRTQPIRHLPLQTLVIARPE</sequence>
<evidence type="ECO:0000256" key="2">
    <source>
        <dbReference type="ARBA" id="ARBA00022679"/>
    </source>
</evidence>
<evidence type="ECO:0000313" key="5">
    <source>
        <dbReference type="EMBL" id="AYM52653.1"/>
    </source>
</evidence>
<reference evidence="5" key="1">
    <citation type="journal article" date="2018" name="J. Ind. Microbiol. Biotechnol.">
        <title>Genome mining reveals uncommon alkylpyrones as type III PKS products from myxobacteria.</title>
        <authorList>
            <person name="Hug J.J."/>
            <person name="Panter F."/>
            <person name="Krug D."/>
            <person name="Muller R."/>
        </authorList>
    </citation>
    <scope>NUCLEOTIDE SEQUENCE</scope>
    <source>
        <strain evidence="5">MCy10622</strain>
    </source>
</reference>
<dbReference type="AlphaFoldDB" id="A0A3Q8I1R5"/>
<dbReference type="Gene3D" id="1.10.10.10">
    <property type="entry name" value="Winged helix-like DNA-binding domain superfamily/Winged helix DNA-binding domain"/>
    <property type="match status" value="1"/>
</dbReference>
<dbReference type="GO" id="GO:0046983">
    <property type="term" value="F:protein dimerization activity"/>
    <property type="evidence" value="ECO:0007669"/>
    <property type="project" value="InterPro"/>
</dbReference>
<dbReference type="SUPFAM" id="SSF53335">
    <property type="entry name" value="S-adenosyl-L-methionine-dependent methyltransferases"/>
    <property type="match status" value="1"/>
</dbReference>
<dbReference type="SUPFAM" id="SSF46785">
    <property type="entry name" value="Winged helix' DNA-binding domain"/>
    <property type="match status" value="1"/>
</dbReference>
<dbReference type="PANTHER" id="PTHR43712">
    <property type="entry name" value="PUTATIVE (AFU_ORTHOLOGUE AFUA_4G14580)-RELATED"/>
    <property type="match status" value="1"/>
</dbReference>
<accession>A0A3Q8I1R5</accession>
<dbReference type="PROSITE" id="PS51683">
    <property type="entry name" value="SAM_OMT_II"/>
    <property type="match status" value="1"/>
</dbReference>
<dbReference type="InterPro" id="IPR016461">
    <property type="entry name" value="COMT-like"/>
</dbReference>
<dbReference type="Gene3D" id="3.40.50.150">
    <property type="entry name" value="Vaccinia Virus protein VP39"/>
    <property type="match status" value="1"/>
</dbReference>
<name>A0A3Q8I1R5_9BACT</name>
<keyword evidence="2 5" id="KW-0808">Transferase</keyword>
<dbReference type="Pfam" id="PF13489">
    <property type="entry name" value="Methyltransf_23"/>
    <property type="match status" value="1"/>
</dbReference>
<dbReference type="Pfam" id="PF08100">
    <property type="entry name" value="Dimerisation"/>
    <property type="match status" value="1"/>
</dbReference>
<dbReference type="InterPro" id="IPR012967">
    <property type="entry name" value="COMT_dimerisation"/>
</dbReference>
<dbReference type="GO" id="GO:0008168">
    <property type="term" value="F:methyltransferase activity"/>
    <property type="evidence" value="ECO:0007669"/>
    <property type="project" value="UniProtKB-KW"/>
</dbReference>
<keyword evidence="3" id="KW-0949">S-adenosyl-L-methionine</keyword>
<dbReference type="InterPro" id="IPR036388">
    <property type="entry name" value="WH-like_DNA-bd_sf"/>
</dbReference>
<dbReference type="GO" id="GO:0032259">
    <property type="term" value="P:methylation"/>
    <property type="evidence" value="ECO:0007669"/>
    <property type="project" value="UniProtKB-KW"/>
</dbReference>
<proteinExistence type="predicted"/>
<dbReference type="EMBL" id="MH908881">
    <property type="protein sequence ID" value="AYM52653.1"/>
    <property type="molecule type" value="Genomic_DNA"/>
</dbReference>
<dbReference type="InterPro" id="IPR029063">
    <property type="entry name" value="SAM-dependent_MTases_sf"/>
</dbReference>
<dbReference type="InterPro" id="IPR036390">
    <property type="entry name" value="WH_DNA-bd_sf"/>
</dbReference>
<evidence type="ECO:0000256" key="1">
    <source>
        <dbReference type="ARBA" id="ARBA00022603"/>
    </source>
</evidence>
<dbReference type="PANTHER" id="PTHR43712:SF2">
    <property type="entry name" value="O-METHYLTRANSFERASE CICE"/>
    <property type="match status" value="1"/>
</dbReference>
<feature type="domain" description="O-methyltransferase dimerisation" evidence="4">
    <location>
        <begin position="28"/>
        <end position="101"/>
    </location>
</feature>
<dbReference type="CDD" id="cd02440">
    <property type="entry name" value="AdoMet_MTases"/>
    <property type="match status" value="1"/>
</dbReference>
<evidence type="ECO:0000256" key="3">
    <source>
        <dbReference type="ARBA" id="ARBA00022691"/>
    </source>
</evidence>
<protein>
    <submittedName>
        <fullName evidence="5">Methyltransferase type 12</fullName>
    </submittedName>
</protein>